<dbReference type="SUPFAM" id="SSF49899">
    <property type="entry name" value="Concanavalin A-like lectins/glucanases"/>
    <property type="match status" value="2"/>
</dbReference>
<name>A0A9P8Q716_WICPI</name>
<dbReference type="GO" id="GO:0005509">
    <property type="term" value="F:calcium ion binding"/>
    <property type="evidence" value="ECO:0007669"/>
    <property type="project" value="InterPro"/>
</dbReference>
<dbReference type="PANTHER" id="PTHR11073:SF1">
    <property type="entry name" value="CALNEXIN 14D-RELATED"/>
    <property type="match status" value="1"/>
</dbReference>
<keyword evidence="7 9" id="KW-0143">Chaperone</keyword>
<evidence type="ECO:0000256" key="2">
    <source>
        <dbReference type="ARBA" id="ARBA00010983"/>
    </source>
</evidence>
<dbReference type="Gene3D" id="2.60.120.200">
    <property type="match status" value="1"/>
</dbReference>
<keyword evidence="8" id="KW-1015">Disulfide bond</keyword>
<evidence type="ECO:0000313" key="12">
    <source>
        <dbReference type="Proteomes" id="UP000774326"/>
    </source>
</evidence>
<dbReference type="GO" id="GO:0006457">
    <property type="term" value="P:protein folding"/>
    <property type="evidence" value="ECO:0007669"/>
    <property type="project" value="InterPro"/>
</dbReference>
<evidence type="ECO:0000256" key="7">
    <source>
        <dbReference type="ARBA" id="ARBA00023186"/>
    </source>
</evidence>
<dbReference type="GO" id="GO:0005789">
    <property type="term" value="C:endoplasmic reticulum membrane"/>
    <property type="evidence" value="ECO:0007669"/>
    <property type="project" value="UniProtKB-SubCell"/>
</dbReference>
<keyword evidence="5 9" id="KW-1133">Transmembrane helix</keyword>
<dbReference type="InterPro" id="IPR001580">
    <property type="entry name" value="Calret/calnex"/>
</dbReference>
<dbReference type="PANTHER" id="PTHR11073">
    <property type="entry name" value="CALRETICULIN AND CALNEXIN"/>
    <property type="match status" value="1"/>
</dbReference>
<feature type="region of interest" description="Disordered" evidence="10">
    <location>
        <begin position="287"/>
        <end position="306"/>
    </location>
</feature>
<evidence type="ECO:0000256" key="4">
    <source>
        <dbReference type="ARBA" id="ARBA00022824"/>
    </source>
</evidence>
<keyword evidence="6 9" id="KW-0472">Membrane</keyword>
<dbReference type="EMBL" id="JAEUBG010002105">
    <property type="protein sequence ID" value="KAH3685166.1"/>
    <property type="molecule type" value="Genomic_DNA"/>
</dbReference>
<reference evidence="11" key="2">
    <citation type="submission" date="2021-01" db="EMBL/GenBank/DDBJ databases">
        <authorList>
            <person name="Schikora-Tamarit M.A."/>
        </authorList>
    </citation>
    <scope>NUCLEOTIDE SEQUENCE</scope>
    <source>
        <strain evidence="11">CBS2887</strain>
    </source>
</reference>
<evidence type="ECO:0000256" key="6">
    <source>
        <dbReference type="ARBA" id="ARBA00023136"/>
    </source>
</evidence>
<feature type="transmembrane region" description="Helical" evidence="9">
    <location>
        <begin position="497"/>
        <end position="518"/>
    </location>
</feature>
<reference evidence="11" key="1">
    <citation type="journal article" date="2021" name="Open Biol.">
        <title>Shared evolutionary footprints suggest mitochondrial oxidative damage underlies multiple complex I losses in fungi.</title>
        <authorList>
            <person name="Schikora-Tamarit M.A."/>
            <person name="Marcet-Houben M."/>
            <person name="Nosek J."/>
            <person name="Gabaldon T."/>
        </authorList>
    </citation>
    <scope>NUCLEOTIDE SEQUENCE</scope>
    <source>
        <strain evidence="11">CBS2887</strain>
    </source>
</reference>
<dbReference type="AlphaFoldDB" id="A0A9P8Q716"/>
<dbReference type="OrthoDB" id="1938156at2759"/>
<dbReference type="PRINTS" id="PR00626">
    <property type="entry name" value="CALRETICULIN"/>
</dbReference>
<comment type="caution">
    <text evidence="11">The sequence shown here is derived from an EMBL/GenBank/DDBJ whole genome shotgun (WGS) entry which is preliminary data.</text>
</comment>
<comment type="similarity">
    <text evidence="2 9">Belongs to the calreticulin family.</text>
</comment>
<evidence type="ECO:0000313" key="11">
    <source>
        <dbReference type="EMBL" id="KAH3685166.1"/>
    </source>
</evidence>
<keyword evidence="3 9" id="KW-0812">Transmembrane</keyword>
<evidence type="ECO:0000256" key="1">
    <source>
        <dbReference type="ARBA" id="ARBA00004389"/>
    </source>
</evidence>
<dbReference type="InterPro" id="IPR018124">
    <property type="entry name" value="Calret/calnex_CS"/>
</dbReference>
<dbReference type="SUPFAM" id="SSF63887">
    <property type="entry name" value="P-domain of calnexin/calreticulin"/>
    <property type="match status" value="1"/>
</dbReference>
<comment type="subcellular location">
    <subcellularLocation>
        <location evidence="1">Endoplasmic reticulum membrane</location>
        <topology evidence="1">Single-pass membrane protein</topology>
    </subcellularLocation>
</comment>
<evidence type="ECO:0000256" key="8">
    <source>
        <dbReference type="PIRSR" id="PIRSR601580-3"/>
    </source>
</evidence>
<evidence type="ECO:0000256" key="10">
    <source>
        <dbReference type="SAM" id="MobiDB-lite"/>
    </source>
</evidence>
<dbReference type="Proteomes" id="UP000774326">
    <property type="component" value="Unassembled WGS sequence"/>
</dbReference>
<protein>
    <recommendedName>
        <fullName evidence="13">Calnexin</fullName>
    </recommendedName>
</protein>
<proteinExistence type="inferred from homology"/>
<evidence type="ECO:0008006" key="13">
    <source>
        <dbReference type="Google" id="ProtNLM"/>
    </source>
</evidence>
<evidence type="ECO:0000256" key="9">
    <source>
        <dbReference type="RuleBase" id="RU362126"/>
    </source>
</evidence>
<dbReference type="GO" id="GO:0051082">
    <property type="term" value="F:unfolded protein binding"/>
    <property type="evidence" value="ECO:0007669"/>
    <property type="project" value="InterPro"/>
</dbReference>
<keyword evidence="12" id="KW-1185">Reference proteome</keyword>
<dbReference type="GO" id="GO:0036503">
    <property type="term" value="P:ERAD pathway"/>
    <property type="evidence" value="ECO:0007669"/>
    <property type="project" value="TreeGrafter"/>
</dbReference>
<dbReference type="PROSITE" id="PS00803">
    <property type="entry name" value="CALRETICULIN_1"/>
    <property type="match status" value="1"/>
</dbReference>
<organism evidence="11 12">
    <name type="scientific">Wickerhamomyces pijperi</name>
    <name type="common">Yeast</name>
    <name type="synonym">Pichia pijperi</name>
    <dbReference type="NCBI Taxonomy" id="599730"/>
    <lineage>
        <taxon>Eukaryota</taxon>
        <taxon>Fungi</taxon>
        <taxon>Dikarya</taxon>
        <taxon>Ascomycota</taxon>
        <taxon>Saccharomycotina</taxon>
        <taxon>Saccharomycetes</taxon>
        <taxon>Phaffomycetales</taxon>
        <taxon>Wickerhamomycetaceae</taxon>
        <taxon>Wickerhamomyces</taxon>
    </lineage>
</organism>
<evidence type="ECO:0000256" key="3">
    <source>
        <dbReference type="ARBA" id="ARBA00022692"/>
    </source>
</evidence>
<feature type="disulfide bond" evidence="8">
    <location>
        <begin position="127"/>
        <end position="159"/>
    </location>
</feature>
<dbReference type="FunFam" id="2.10.250.10:FF:000001">
    <property type="entry name" value="Calnexin homolog"/>
    <property type="match status" value="1"/>
</dbReference>
<gene>
    <name evidence="11" type="ORF">WICPIJ_003859</name>
</gene>
<dbReference type="Pfam" id="PF00262">
    <property type="entry name" value="Calreticulin"/>
    <property type="match status" value="1"/>
</dbReference>
<evidence type="ECO:0000256" key="5">
    <source>
        <dbReference type="ARBA" id="ARBA00022989"/>
    </source>
</evidence>
<sequence>MRLSQILRSLALSIHVNGQIEETPELVPFDKSQLSLSSFFEQFTEEDWFKVWKISKAKKNGELYYTGEWTVEESDTDVIGFTNDKALKLKTPSAHHAISAELPQVFDNTNNTLVLQYEVKLDNGLTCGGAYVKLLNANENYDHFNDATPFQVLFGPAHCGPTNRVHLIIRHRDKKSGVIQEKFLDVPPPMRLTDLSTLYTLIIKPTQEFQIRINGEIVKSGSLIGEFTFKPSFSPPKLIEDPDSTKPEDWVDEEYILDPNQATKPDDWDEEAPYLIDDPQAIKPETWDEDEPLYIPNPDSQKPPEWKEEEDGIWIAPLIFNTKCLSHGCGPFKTTEKIVNPQYKGKWTQPYIENPDYIGLWTPDKIPNPDYYEELTPSNLEPIGAIGFELWSVDNDILFNNIYLGHSIKESELIGNETFINKSVWEQRNKEESARLRAEKLRRASSFNKLIPLKEQGETWSQYIDKVGIIIGDYVALLVYDMVQDPSKVLSERYMELVYVSTFLVTMGVFGFYFWGFVIDLMEGILGTDSSNTGQVEELAQRGDVEEEKVEIADEFRSTGANIINDSEAVSAGAAKRRP</sequence>
<accession>A0A9P8Q716</accession>
<dbReference type="Gene3D" id="2.10.250.10">
    <property type="entry name" value="Calreticulin/calnexin, P domain"/>
    <property type="match status" value="1"/>
</dbReference>
<dbReference type="InterPro" id="IPR009033">
    <property type="entry name" value="Calreticulin/calnexin_P_dom_sf"/>
</dbReference>
<dbReference type="InterPro" id="IPR013320">
    <property type="entry name" value="ConA-like_dom_sf"/>
</dbReference>
<keyword evidence="4 9" id="KW-0256">Endoplasmic reticulum</keyword>